<dbReference type="PANTHER" id="PTHR11803:SF58">
    <property type="entry name" value="PROTEIN HMF1-RELATED"/>
    <property type="match status" value="1"/>
</dbReference>
<evidence type="ECO:0000313" key="3">
    <source>
        <dbReference type="Proteomes" id="UP000225108"/>
    </source>
</evidence>
<dbReference type="GO" id="GO:0005829">
    <property type="term" value="C:cytosol"/>
    <property type="evidence" value="ECO:0007669"/>
    <property type="project" value="TreeGrafter"/>
</dbReference>
<protein>
    <recommendedName>
        <fullName evidence="4">Enamine deaminase RidA (YjgF/YER057c/UK114 family)</fullName>
    </recommendedName>
</protein>
<name>A0A2G3PJZ4_WILMA</name>
<dbReference type="InterPro" id="IPR006175">
    <property type="entry name" value="YjgF/YER057c/UK114"/>
</dbReference>
<sequence>MAEFKRLNAYGGTRPLSWAVVAGETVYVAGMVGAPIDFDATTPGELIFDSSVEEQMRQTYRNIGVILERAGSSLLRIAQQTVFFTGDSREVMAANRVVRREVFGDHSPASAMAGVQNLFDPQCRLEIQAIAYKLETTPVQQ</sequence>
<dbReference type="GO" id="GO:0019239">
    <property type="term" value="F:deaminase activity"/>
    <property type="evidence" value="ECO:0007669"/>
    <property type="project" value="TreeGrafter"/>
</dbReference>
<accession>A0A2G3PJZ4</accession>
<evidence type="ECO:0000313" key="2">
    <source>
        <dbReference type="EMBL" id="PHV66149.1"/>
    </source>
</evidence>
<dbReference type="Pfam" id="PF01042">
    <property type="entry name" value="Ribonuc_L-PSP"/>
    <property type="match status" value="1"/>
</dbReference>
<proteinExistence type="inferred from homology"/>
<comment type="similarity">
    <text evidence="1">Belongs to the RutC family.</text>
</comment>
<dbReference type="PANTHER" id="PTHR11803">
    <property type="entry name" value="2-IMINOBUTANOATE/2-IMINOPROPANOATE DEAMINASE RIDA"/>
    <property type="match status" value="1"/>
</dbReference>
<dbReference type="Proteomes" id="UP000225108">
    <property type="component" value="Unassembled WGS sequence"/>
</dbReference>
<dbReference type="SUPFAM" id="SSF55298">
    <property type="entry name" value="YjgF-like"/>
    <property type="match status" value="1"/>
</dbReference>
<gene>
    <name evidence="2" type="ORF">CSW57_21260</name>
</gene>
<dbReference type="InterPro" id="IPR035959">
    <property type="entry name" value="RutC-like_sf"/>
</dbReference>
<evidence type="ECO:0008006" key="4">
    <source>
        <dbReference type="Google" id="ProtNLM"/>
    </source>
</evidence>
<dbReference type="CDD" id="cd00448">
    <property type="entry name" value="YjgF_YER057c_UK114_family"/>
    <property type="match status" value="1"/>
</dbReference>
<reference evidence="2 3" key="1">
    <citation type="submission" date="2017-10" db="EMBL/GenBank/DDBJ databases">
        <title>The draft genome sequence of Williamsia sp. BULT 1.1 isolated from the semi-arid grassland soils from South Africa.</title>
        <authorList>
            <person name="Kabwe M.H."/>
            <person name="Govender N."/>
            <person name="Mutseka Lunga P."/>
            <person name="Vikram S."/>
            <person name="Makhalanyane T.P."/>
        </authorList>
    </citation>
    <scope>NUCLEOTIDE SEQUENCE [LARGE SCALE GENOMIC DNA]</scope>
    <source>
        <strain evidence="2 3">BULT 1.1</strain>
    </source>
</reference>
<comment type="caution">
    <text evidence="2">The sequence shown here is derived from an EMBL/GenBank/DDBJ whole genome shotgun (WGS) entry which is preliminary data.</text>
</comment>
<evidence type="ECO:0000256" key="1">
    <source>
        <dbReference type="ARBA" id="ARBA00010552"/>
    </source>
</evidence>
<dbReference type="AlphaFoldDB" id="A0A2G3PJZ4"/>
<dbReference type="Gene3D" id="3.30.1330.40">
    <property type="entry name" value="RutC-like"/>
    <property type="match status" value="1"/>
</dbReference>
<dbReference type="RefSeq" id="WP_099384413.1">
    <property type="nucleotide sequence ID" value="NZ_PEBD01000010.1"/>
</dbReference>
<dbReference type="EMBL" id="PEBD01000010">
    <property type="protein sequence ID" value="PHV66149.1"/>
    <property type="molecule type" value="Genomic_DNA"/>
</dbReference>
<organism evidence="2 3">
    <name type="scientific">Williamsia marianensis</name>
    <dbReference type="NCBI Taxonomy" id="85044"/>
    <lineage>
        <taxon>Bacteria</taxon>
        <taxon>Bacillati</taxon>
        <taxon>Actinomycetota</taxon>
        <taxon>Actinomycetes</taxon>
        <taxon>Mycobacteriales</taxon>
        <taxon>Nocardiaceae</taxon>
        <taxon>Williamsia</taxon>
    </lineage>
</organism>